<evidence type="ECO:0000256" key="2">
    <source>
        <dbReference type="PROSITE-ProRule" id="PRU00339"/>
    </source>
</evidence>
<dbReference type="InterPro" id="IPR026634">
    <property type="entry name" value="TPST-like"/>
</dbReference>
<accession>A0A1H9CHA4</accession>
<feature type="repeat" description="TPR" evidence="2">
    <location>
        <begin position="39"/>
        <end position="72"/>
    </location>
</feature>
<dbReference type="InterPro" id="IPR019734">
    <property type="entry name" value="TPR_rpt"/>
</dbReference>
<dbReference type="EMBL" id="FOEP01000003">
    <property type="protein sequence ID" value="SEQ00562.1"/>
    <property type="molecule type" value="Genomic_DNA"/>
</dbReference>
<keyword evidence="2" id="KW-0802">TPR repeat</keyword>
<dbReference type="Pfam" id="PF13469">
    <property type="entry name" value="Sulfotransfer_3"/>
    <property type="match status" value="1"/>
</dbReference>
<dbReference type="SMART" id="SM00028">
    <property type="entry name" value="TPR"/>
    <property type="match status" value="6"/>
</dbReference>
<dbReference type="AlphaFoldDB" id="A0A1H9CHA4"/>
<evidence type="ECO:0000313" key="4">
    <source>
        <dbReference type="Proteomes" id="UP000198634"/>
    </source>
</evidence>
<dbReference type="PANTHER" id="PTHR12788:SF10">
    <property type="entry name" value="PROTEIN-TYROSINE SULFOTRANSFERASE"/>
    <property type="match status" value="1"/>
</dbReference>
<dbReference type="RefSeq" id="WP_090268966.1">
    <property type="nucleotide sequence ID" value="NZ_FOEP01000003.1"/>
</dbReference>
<dbReference type="OrthoDB" id="9800698at2"/>
<reference evidence="3 4" key="1">
    <citation type="submission" date="2016-10" db="EMBL/GenBank/DDBJ databases">
        <authorList>
            <person name="de Groot N.N."/>
        </authorList>
    </citation>
    <scope>NUCLEOTIDE SEQUENCE [LARGE SCALE GENOMIC DNA]</scope>
    <source>
        <strain evidence="3 4">DSM 22007</strain>
    </source>
</reference>
<evidence type="ECO:0000256" key="1">
    <source>
        <dbReference type="ARBA" id="ARBA00022679"/>
    </source>
</evidence>
<dbReference type="Proteomes" id="UP000198634">
    <property type="component" value="Unassembled WGS sequence"/>
</dbReference>
<organism evidence="3 4">
    <name type="scientific">Thalassovita taeanensis</name>
    <dbReference type="NCBI Taxonomy" id="657014"/>
    <lineage>
        <taxon>Bacteria</taxon>
        <taxon>Pseudomonadati</taxon>
        <taxon>Pseudomonadota</taxon>
        <taxon>Alphaproteobacteria</taxon>
        <taxon>Rhodobacterales</taxon>
        <taxon>Roseobacteraceae</taxon>
        <taxon>Thalassovita</taxon>
    </lineage>
</organism>
<dbReference type="STRING" id="657014.SAMN04488092_103260"/>
<dbReference type="InterPro" id="IPR011990">
    <property type="entry name" value="TPR-like_helical_dom_sf"/>
</dbReference>
<dbReference type="InterPro" id="IPR027417">
    <property type="entry name" value="P-loop_NTPase"/>
</dbReference>
<dbReference type="Pfam" id="PF13432">
    <property type="entry name" value="TPR_16"/>
    <property type="match status" value="2"/>
</dbReference>
<feature type="repeat" description="TPR" evidence="2">
    <location>
        <begin position="175"/>
        <end position="208"/>
    </location>
</feature>
<proteinExistence type="predicted"/>
<name>A0A1H9CHA4_9RHOB</name>
<dbReference type="PANTHER" id="PTHR12788">
    <property type="entry name" value="PROTEIN-TYROSINE SULFOTRANSFERASE 2"/>
    <property type="match status" value="1"/>
</dbReference>
<gene>
    <name evidence="3" type="ORF">SAMN04488092_103260</name>
</gene>
<keyword evidence="4" id="KW-1185">Reference proteome</keyword>
<dbReference type="GO" id="GO:0008476">
    <property type="term" value="F:protein-tyrosine sulfotransferase activity"/>
    <property type="evidence" value="ECO:0007669"/>
    <property type="project" value="InterPro"/>
</dbReference>
<protein>
    <submittedName>
        <fullName evidence="3">Tfp pilus assembly protein PilF</fullName>
    </submittedName>
</protein>
<dbReference type="Gene3D" id="3.40.50.300">
    <property type="entry name" value="P-loop containing nucleotide triphosphate hydrolases"/>
    <property type="match status" value="1"/>
</dbReference>
<keyword evidence="1" id="KW-0808">Transferase</keyword>
<feature type="repeat" description="TPR" evidence="2">
    <location>
        <begin position="141"/>
        <end position="174"/>
    </location>
</feature>
<dbReference type="SUPFAM" id="SSF48452">
    <property type="entry name" value="TPR-like"/>
    <property type="match status" value="1"/>
</dbReference>
<dbReference type="Gene3D" id="1.25.40.10">
    <property type="entry name" value="Tetratricopeptide repeat domain"/>
    <property type="match status" value="2"/>
</dbReference>
<dbReference type="SUPFAM" id="SSF52540">
    <property type="entry name" value="P-loop containing nucleoside triphosphate hydrolases"/>
    <property type="match status" value="1"/>
</dbReference>
<dbReference type="Pfam" id="PF14559">
    <property type="entry name" value="TPR_19"/>
    <property type="match status" value="1"/>
</dbReference>
<sequence>MAYNPHADADRIMAHLNAGQFKQAFKAAKAATKAYPREAYFANLAGTAQAQMGEEREAITWFQKALKLNPAHPDAQNNLIQALISTGQAKRALDLITRLLPKRPDRANMLYFQGLAQMNAGLPDAALASLDQALSLDPRQPRTLTLRGVLRSEAGDEDGAITDYQAALALNPKAPDTLSNLSTVLGRKHRMDDALAAVEKALALSPNHIASLQRHAVVLNELGRRTDAITAYRRLLIAAPNHPEALLELALLSPAEDRPALLNTVDAALRSTPKAAPAAPFLALAKANLLMKSADGDGTDADRWFQTANEGFARQRPFDPALAQAEFAAITARFANATDLPPAAAPEQPAPVFVLGLPRSGTTLTEQILTSHPALFGCGELATAGRLVRPLLEADTDFDPTQFAQSYRAALPPMPEDTQGFIDKMPANYRYIGFLLTAFPNATILHITRDPRDVALSMWRTYFSSPAMAFTYDQRAMAAQINIYRRYMAHWQALFGGRITDISYETLVRDTENTSRTLAQACGVDWHPDMALPERNTAPVLTASVAQVREGVHDRSLGGWVRHKQALSQVIDNLDPALWPDL</sequence>
<dbReference type="PROSITE" id="PS50005">
    <property type="entry name" value="TPR"/>
    <property type="match status" value="4"/>
</dbReference>
<evidence type="ECO:0000313" key="3">
    <source>
        <dbReference type="EMBL" id="SEQ00562.1"/>
    </source>
</evidence>
<feature type="repeat" description="TPR" evidence="2">
    <location>
        <begin position="107"/>
        <end position="140"/>
    </location>
</feature>